<evidence type="ECO:0000313" key="14">
    <source>
        <dbReference type="Proteomes" id="UP000320333"/>
    </source>
</evidence>
<dbReference type="InterPro" id="IPR029320">
    <property type="entry name" value="Acyl-CoA_ox_N"/>
</dbReference>
<dbReference type="PANTHER" id="PTHR10909:SF250">
    <property type="entry name" value="PEROXISOMAL ACYL-COENZYME A OXIDASE 1"/>
    <property type="match status" value="1"/>
</dbReference>
<dbReference type="GO" id="GO:0055088">
    <property type="term" value="P:lipid homeostasis"/>
    <property type="evidence" value="ECO:0007669"/>
    <property type="project" value="TreeGrafter"/>
</dbReference>
<evidence type="ECO:0000313" key="13">
    <source>
        <dbReference type="EMBL" id="TPX66331.1"/>
    </source>
</evidence>
<dbReference type="InterPro" id="IPR006091">
    <property type="entry name" value="Acyl-CoA_Oxase/DH_mid-dom"/>
</dbReference>
<sequence length="448" mass="48928">MGGDKNTVDALTQRSMADIASERAATSFPIGVLSVYVDRGRERHEARKAAHSLIARDSAIAFSADASPFDLARKQLREKTNAQVQRVRHLRRHAKDALSRDALALAACELSESLGMKLYVHDALYVASINLFGTPEQIAHFLPLDLDPRVNGCFAMTELGHSSSLQDLETTATYIPETREWSITSPTITSTKWWIGGAGGTATHAVMVSQTSIKGTSYGLAWFIVQLRSIEDGRLLPGVVCGDVGAKAGRNGLDNGWIQLTGVRVPLNNMLMKWMQVDEEGNVSPPPHPAVMYATLIPERISSLTGIKILVAQSVTIACRYGVTRRQGPGNPQIIDFQAQTVNMLPLVAGIYVYMNTEKRMEARWNRLQIAATEDPDTYLKELPDIHCISAGLKAVGTWWGSHAFETCRRACGGHAYSSYNAIAGHIDDWGVFTTGGGDNFALMQQLS</sequence>
<keyword evidence="8" id="KW-0443">Lipid metabolism</keyword>
<keyword evidence="9" id="KW-0576">Peroxisome</keyword>
<feature type="non-terminal residue" evidence="13">
    <location>
        <position position="448"/>
    </location>
</feature>
<keyword evidence="5" id="KW-0274">FAD</keyword>
<dbReference type="PANTHER" id="PTHR10909">
    <property type="entry name" value="ELECTRON TRANSPORT OXIDOREDUCTASE"/>
    <property type="match status" value="1"/>
</dbReference>
<keyword evidence="14" id="KW-1185">Reference proteome</keyword>
<comment type="subcellular location">
    <subcellularLocation>
        <location evidence="2">Peroxisome</location>
    </subcellularLocation>
</comment>
<dbReference type="FunFam" id="2.40.110.10:FF:000003">
    <property type="entry name" value="Acyl-coenzyme A oxidase"/>
    <property type="match status" value="1"/>
</dbReference>
<keyword evidence="4" id="KW-0285">Flavoprotein</keyword>
<evidence type="ECO:0000259" key="11">
    <source>
        <dbReference type="Pfam" id="PF14749"/>
    </source>
</evidence>
<dbReference type="AlphaFoldDB" id="A0A507ER52"/>
<evidence type="ECO:0000256" key="2">
    <source>
        <dbReference type="ARBA" id="ARBA00004275"/>
    </source>
</evidence>
<dbReference type="Proteomes" id="UP000320333">
    <property type="component" value="Unassembled WGS sequence"/>
</dbReference>
<dbReference type="STRING" id="246404.A0A507ER52"/>
<dbReference type="Pfam" id="PF22924">
    <property type="entry name" value="ACOX_C_alpha1"/>
    <property type="match status" value="1"/>
</dbReference>
<dbReference type="InterPro" id="IPR012258">
    <property type="entry name" value="Acyl-CoA_oxidase"/>
</dbReference>
<dbReference type="Pfam" id="PF02770">
    <property type="entry name" value="Acyl-CoA_dh_M"/>
    <property type="match status" value="1"/>
</dbReference>
<comment type="similarity">
    <text evidence="3">Belongs to the acyl-CoA oxidase family.</text>
</comment>
<dbReference type="InterPro" id="IPR036250">
    <property type="entry name" value="AcylCo_DH-like_C"/>
</dbReference>
<dbReference type="InterPro" id="IPR055060">
    <property type="entry name" value="ACOX_C_alpha1"/>
</dbReference>
<keyword evidence="7" id="KW-0560">Oxidoreductase</keyword>
<accession>A0A507ER52</accession>
<evidence type="ECO:0000259" key="10">
    <source>
        <dbReference type="Pfam" id="PF02770"/>
    </source>
</evidence>
<keyword evidence="6" id="KW-0276">Fatty acid metabolism</keyword>
<dbReference type="GO" id="GO:0005777">
    <property type="term" value="C:peroxisome"/>
    <property type="evidence" value="ECO:0007669"/>
    <property type="project" value="UniProtKB-SubCell"/>
</dbReference>
<dbReference type="InterPro" id="IPR037069">
    <property type="entry name" value="AcylCoA_DH/ox_N_sf"/>
</dbReference>
<evidence type="ECO:0000256" key="1">
    <source>
        <dbReference type="ARBA" id="ARBA00001974"/>
    </source>
</evidence>
<proteinExistence type="inferred from homology"/>
<dbReference type="Pfam" id="PF14749">
    <property type="entry name" value="Acyl-CoA_ox_N"/>
    <property type="match status" value="1"/>
</dbReference>
<dbReference type="Gene3D" id="1.10.540.10">
    <property type="entry name" value="Acyl-CoA dehydrogenase/oxidase, N-terminal domain"/>
    <property type="match status" value="1"/>
</dbReference>
<comment type="caution">
    <text evidence="13">The sequence shown here is derived from an EMBL/GenBank/DDBJ whole genome shotgun (WGS) entry which is preliminary data.</text>
</comment>
<dbReference type="SUPFAM" id="SSF47203">
    <property type="entry name" value="Acyl-CoA dehydrogenase C-terminal domain-like"/>
    <property type="match status" value="1"/>
</dbReference>
<dbReference type="Gene3D" id="1.20.140.10">
    <property type="entry name" value="Butyryl-CoA Dehydrogenase, subunit A, domain 3"/>
    <property type="match status" value="1"/>
</dbReference>
<evidence type="ECO:0000256" key="4">
    <source>
        <dbReference type="ARBA" id="ARBA00022630"/>
    </source>
</evidence>
<reference evidence="13 14" key="1">
    <citation type="journal article" date="2019" name="Sci. Rep.">
        <title>Comparative genomics of chytrid fungi reveal insights into the obligate biotrophic and pathogenic lifestyle of Synchytrium endobioticum.</title>
        <authorList>
            <person name="van de Vossenberg B.T.L.H."/>
            <person name="Warris S."/>
            <person name="Nguyen H.D.T."/>
            <person name="van Gent-Pelzer M.P.E."/>
            <person name="Joly D.L."/>
            <person name="van de Geest H.C."/>
            <person name="Bonants P.J.M."/>
            <person name="Smith D.S."/>
            <person name="Levesque C.A."/>
            <person name="van der Lee T.A.J."/>
        </authorList>
    </citation>
    <scope>NUCLEOTIDE SEQUENCE [LARGE SCALE GENOMIC DNA]</scope>
    <source>
        <strain evidence="13 14">CBS 675.73</strain>
    </source>
</reference>
<feature type="domain" description="Acyl-CoA oxidase/dehydrogenase middle" evidence="10">
    <location>
        <begin position="153"/>
        <end position="263"/>
    </location>
</feature>
<dbReference type="GO" id="GO:0005504">
    <property type="term" value="F:fatty acid binding"/>
    <property type="evidence" value="ECO:0007669"/>
    <property type="project" value="TreeGrafter"/>
</dbReference>
<dbReference type="InterPro" id="IPR046373">
    <property type="entry name" value="Acyl-CoA_Oxase/DH_mid-dom_sf"/>
</dbReference>
<dbReference type="GO" id="GO:0003997">
    <property type="term" value="F:acyl-CoA oxidase activity"/>
    <property type="evidence" value="ECO:0007669"/>
    <property type="project" value="InterPro"/>
</dbReference>
<dbReference type="SUPFAM" id="SSF56645">
    <property type="entry name" value="Acyl-CoA dehydrogenase NM domain-like"/>
    <property type="match status" value="1"/>
</dbReference>
<name>A0A507ER52_9FUNG</name>
<evidence type="ECO:0000256" key="3">
    <source>
        <dbReference type="ARBA" id="ARBA00006288"/>
    </source>
</evidence>
<gene>
    <name evidence="13" type="primary">POX1</name>
    <name evidence="13" type="ORF">CcCBS67573_g07868</name>
</gene>
<dbReference type="EMBL" id="QEAP01000447">
    <property type="protein sequence ID" value="TPX66331.1"/>
    <property type="molecule type" value="Genomic_DNA"/>
</dbReference>
<evidence type="ECO:0000256" key="8">
    <source>
        <dbReference type="ARBA" id="ARBA00023098"/>
    </source>
</evidence>
<dbReference type="InterPro" id="IPR009100">
    <property type="entry name" value="AcylCoA_DH/oxidase_NM_dom_sf"/>
</dbReference>
<evidence type="ECO:0000259" key="12">
    <source>
        <dbReference type="Pfam" id="PF22924"/>
    </source>
</evidence>
<protein>
    <submittedName>
        <fullName evidence="13">Acyl-CoA oxidase</fullName>
    </submittedName>
</protein>
<comment type="cofactor">
    <cofactor evidence="1">
        <name>FAD</name>
        <dbReference type="ChEBI" id="CHEBI:57692"/>
    </cofactor>
</comment>
<evidence type="ECO:0000256" key="7">
    <source>
        <dbReference type="ARBA" id="ARBA00023002"/>
    </source>
</evidence>
<evidence type="ECO:0000256" key="9">
    <source>
        <dbReference type="ARBA" id="ARBA00023140"/>
    </source>
</evidence>
<dbReference type="Gene3D" id="2.40.110.10">
    <property type="entry name" value="Butyryl-CoA Dehydrogenase, subunit A, domain 2"/>
    <property type="match status" value="1"/>
</dbReference>
<organism evidence="13 14">
    <name type="scientific">Chytriomyces confervae</name>
    <dbReference type="NCBI Taxonomy" id="246404"/>
    <lineage>
        <taxon>Eukaryota</taxon>
        <taxon>Fungi</taxon>
        <taxon>Fungi incertae sedis</taxon>
        <taxon>Chytridiomycota</taxon>
        <taxon>Chytridiomycota incertae sedis</taxon>
        <taxon>Chytridiomycetes</taxon>
        <taxon>Chytridiales</taxon>
        <taxon>Chytriomycetaceae</taxon>
        <taxon>Chytriomyces</taxon>
    </lineage>
</organism>
<dbReference type="OrthoDB" id="538336at2759"/>
<feature type="domain" description="Acyl-CoA oxidase C-alpha1" evidence="12">
    <location>
        <begin position="293"/>
        <end position="447"/>
    </location>
</feature>
<evidence type="ECO:0000256" key="6">
    <source>
        <dbReference type="ARBA" id="ARBA00022832"/>
    </source>
</evidence>
<dbReference type="GO" id="GO:0033540">
    <property type="term" value="P:fatty acid beta-oxidation using acyl-CoA oxidase"/>
    <property type="evidence" value="ECO:0007669"/>
    <property type="project" value="TreeGrafter"/>
</dbReference>
<dbReference type="GO" id="GO:0071949">
    <property type="term" value="F:FAD binding"/>
    <property type="evidence" value="ECO:0007669"/>
    <property type="project" value="InterPro"/>
</dbReference>
<feature type="domain" description="Acyl-coenzyme A oxidase N-terminal" evidence="11">
    <location>
        <begin position="33"/>
        <end position="144"/>
    </location>
</feature>
<evidence type="ECO:0000256" key="5">
    <source>
        <dbReference type="ARBA" id="ARBA00022827"/>
    </source>
</evidence>